<name>A0A8X6UPU5_NEPPI</name>
<evidence type="ECO:0000313" key="2">
    <source>
        <dbReference type="EMBL" id="GFU31231.1"/>
    </source>
</evidence>
<sequence>MMTYLSSHWLVGVPNLLAEFWKKKNSLVKGVGKLDMRHTQAITLPGGVRRHRSTFTVMRLDLMLITVLSCLLCSSVEVESTLTPYDSNHSQLESDP</sequence>
<dbReference type="Proteomes" id="UP000887013">
    <property type="component" value="Unassembled WGS sequence"/>
</dbReference>
<keyword evidence="3" id="KW-1185">Reference proteome</keyword>
<proteinExistence type="predicted"/>
<accession>A0A8X6UPU5</accession>
<gene>
    <name evidence="1" type="ORF">NPIL_278331</name>
    <name evidence="2" type="ORF">NPIL_559231</name>
</gene>
<reference evidence="2" key="1">
    <citation type="submission" date="2020-08" db="EMBL/GenBank/DDBJ databases">
        <title>Multicomponent nature underlies the extraordinary mechanical properties of spider dragline silk.</title>
        <authorList>
            <person name="Kono N."/>
            <person name="Nakamura H."/>
            <person name="Mori M."/>
            <person name="Yoshida Y."/>
            <person name="Ohtoshi R."/>
            <person name="Malay A.D."/>
            <person name="Moran D.A.P."/>
            <person name="Tomita M."/>
            <person name="Numata K."/>
            <person name="Arakawa K."/>
        </authorList>
    </citation>
    <scope>NUCLEOTIDE SEQUENCE</scope>
</reference>
<protein>
    <submittedName>
        <fullName evidence="2">Uncharacterized protein</fullName>
    </submittedName>
</protein>
<organism evidence="2 3">
    <name type="scientific">Nephila pilipes</name>
    <name type="common">Giant wood spider</name>
    <name type="synonym">Nephila maculata</name>
    <dbReference type="NCBI Taxonomy" id="299642"/>
    <lineage>
        <taxon>Eukaryota</taxon>
        <taxon>Metazoa</taxon>
        <taxon>Ecdysozoa</taxon>
        <taxon>Arthropoda</taxon>
        <taxon>Chelicerata</taxon>
        <taxon>Arachnida</taxon>
        <taxon>Araneae</taxon>
        <taxon>Araneomorphae</taxon>
        <taxon>Entelegynae</taxon>
        <taxon>Araneoidea</taxon>
        <taxon>Nephilidae</taxon>
        <taxon>Nephila</taxon>
    </lineage>
</organism>
<comment type="caution">
    <text evidence="2">The sequence shown here is derived from an EMBL/GenBank/DDBJ whole genome shotgun (WGS) entry which is preliminary data.</text>
</comment>
<dbReference type="AlphaFoldDB" id="A0A8X6UPU5"/>
<dbReference type="EMBL" id="BMAW01022014">
    <property type="protein sequence ID" value="GFT75802.1"/>
    <property type="molecule type" value="Genomic_DNA"/>
</dbReference>
<evidence type="ECO:0000313" key="1">
    <source>
        <dbReference type="EMBL" id="GFT75802.1"/>
    </source>
</evidence>
<dbReference type="EMBL" id="BMAW01129632">
    <property type="protein sequence ID" value="GFU31231.1"/>
    <property type="molecule type" value="Genomic_DNA"/>
</dbReference>
<evidence type="ECO:0000313" key="3">
    <source>
        <dbReference type="Proteomes" id="UP000887013"/>
    </source>
</evidence>